<dbReference type="Proteomes" id="UP001206128">
    <property type="component" value="Unassembled WGS sequence"/>
</dbReference>
<keyword evidence="5" id="KW-1185">Reference proteome</keyword>
<evidence type="ECO:0000259" key="2">
    <source>
        <dbReference type="Pfam" id="PF01370"/>
    </source>
</evidence>
<accession>A0AAE3GFM1</accession>
<comment type="similarity">
    <text evidence="1">Belongs to the NAD(P)-dependent epimerase/dehydratase family. SDR39U1 subfamily.</text>
</comment>
<dbReference type="InterPro" id="IPR001509">
    <property type="entry name" value="Epimerase_deHydtase"/>
</dbReference>
<evidence type="ECO:0000313" key="5">
    <source>
        <dbReference type="Proteomes" id="UP001206128"/>
    </source>
</evidence>
<feature type="domain" description="DUF1731" evidence="3">
    <location>
        <begin position="246"/>
        <end position="293"/>
    </location>
</feature>
<sequence length="296" mass="30998">MRVVVAGSSGQIGSSLVPLLRSAGHEVVRLVRRRPHAPDERGWDPPAGRIQPGALDRARAVVNLCGAGVGDRRWTQARKQLLLDSRTVPTEVLAAAVVEHGVPTLVNASAVGYYGDTGDEVVDERFPAGRGFLADLVREWEAATGAAAAAGVRVVLLRTGLVLGPAGGLLGRLRPLFGALLGGRLGSGAQYFPWISLDDEIGAIRFVLEQPGVAGPVNLTAPAPVTNAEFTRAMSRALHRPAPWVVPAPVLRLALGEFADEGVLVGQRAVPAALQHHGFQFQHPALAAALAELVGT</sequence>
<gene>
    <name evidence="4" type="ORF">LX83_002117</name>
</gene>
<comment type="caution">
    <text evidence="4">The sequence shown here is derived from an EMBL/GenBank/DDBJ whole genome shotgun (WGS) entry which is preliminary data.</text>
</comment>
<dbReference type="InterPro" id="IPR013549">
    <property type="entry name" value="DUF1731"/>
</dbReference>
<reference evidence="4" key="1">
    <citation type="submission" date="2022-06" db="EMBL/GenBank/DDBJ databases">
        <title>Genomic Encyclopedia of Archaeal and Bacterial Type Strains, Phase II (KMG-II): from individual species to whole genera.</title>
        <authorList>
            <person name="Goeker M."/>
        </authorList>
    </citation>
    <scope>NUCLEOTIDE SEQUENCE</scope>
    <source>
        <strain evidence="4">DSM 43935</strain>
    </source>
</reference>
<evidence type="ECO:0000259" key="3">
    <source>
        <dbReference type="Pfam" id="PF08338"/>
    </source>
</evidence>
<dbReference type="AlphaFoldDB" id="A0AAE3GFM1"/>
<name>A0AAE3GFM1_9PSEU</name>
<dbReference type="NCBIfam" id="TIGR01777">
    <property type="entry name" value="yfcH"/>
    <property type="match status" value="1"/>
</dbReference>
<protein>
    <recommendedName>
        <fullName evidence="6">TIGR01777 family protein</fullName>
    </recommendedName>
</protein>
<dbReference type="PANTHER" id="PTHR11092">
    <property type="entry name" value="SUGAR NUCLEOTIDE EPIMERASE RELATED"/>
    <property type="match status" value="1"/>
</dbReference>
<dbReference type="InterPro" id="IPR010099">
    <property type="entry name" value="SDR39U1"/>
</dbReference>
<evidence type="ECO:0008006" key="6">
    <source>
        <dbReference type="Google" id="ProtNLM"/>
    </source>
</evidence>
<dbReference type="PANTHER" id="PTHR11092:SF0">
    <property type="entry name" value="EPIMERASE FAMILY PROTEIN SDR39U1"/>
    <property type="match status" value="1"/>
</dbReference>
<evidence type="ECO:0000313" key="4">
    <source>
        <dbReference type="EMBL" id="MCP2165268.1"/>
    </source>
</evidence>
<dbReference type="RefSeq" id="WP_253769866.1">
    <property type="nucleotide sequence ID" value="NZ_JAMTCK010000004.1"/>
</dbReference>
<dbReference type="SUPFAM" id="SSF51735">
    <property type="entry name" value="NAD(P)-binding Rossmann-fold domains"/>
    <property type="match status" value="1"/>
</dbReference>
<dbReference type="Gene3D" id="3.40.50.720">
    <property type="entry name" value="NAD(P)-binding Rossmann-like Domain"/>
    <property type="match status" value="1"/>
</dbReference>
<dbReference type="InterPro" id="IPR036291">
    <property type="entry name" value="NAD(P)-bd_dom_sf"/>
</dbReference>
<dbReference type="Pfam" id="PF08338">
    <property type="entry name" value="DUF1731"/>
    <property type="match status" value="1"/>
</dbReference>
<feature type="domain" description="NAD-dependent epimerase/dehydratase" evidence="2">
    <location>
        <begin position="3"/>
        <end position="211"/>
    </location>
</feature>
<proteinExistence type="inferred from homology"/>
<evidence type="ECO:0000256" key="1">
    <source>
        <dbReference type="ARBA" id="ARBA00009353"/>
    </source>
</evidence>
<dbReference type="Pfam" id="PF01370">
    <property type="entry name" value="Epimerase"/>
    <property type="match status" value="1"/>
</dbReference>
<dbReference type="EMBL" id="JAMTCK010000004">
    <property type="protein sequence ID" value="MCP2165268.1"/>
    <property type="molecule type" value="Genomic_DNA"/>
</dbReference>
<organism evidence="4 5">
    <name type="scientific">Goodfellowiella coeruleoviolacea</name>
    <dbReference type="NCBI Taxonomy" id="334858"/>
    <lineage>
        <taxon>Bacteria</taxon>
        <taxon>Bacillati</taxon>
        <taxon>Actinomycetota</taxon>
        <taxon>Actinomycetes</taxon>
        <taxon>Pseudonocardiales</taxon>
        <taxon>Pseudonocardiaceae</taxon>
        <taxon>Goodfellowiella</taxon>
    </lineage>
</organism>